<dbReference type="GO" id="GO:0000287">
    <property type="term" value="F:magnesium ion binding"/>
    <property type="evidence" value="ECO:0007669"/>
    <property type="project" value="InterPro"/>
</dbReference>
<organism evidence="7">
    <name type="scientific">Juglans sigillata</name>
    <dbReference type="NCBI Taxonomy" id="224355"/>
    <lineage>
        <taxon>Eukaryota</taxon>
        <taxon>Viridiplantae</taxon>
        <taxon>Streptophyta</taxon>
        <taxon>Embryophyta</taxon>
        <taxon>Tracheophyta</taxon>
        <taxon>Spermatophyta</taxon>
        <taxon>Magnoliopsida</taxon>
        <taxon>eudicotyledons</taxon>
        <taxon>Gunneridae</taxon>
        <taxon>Pentapetalae</taxon>
        <taxon>rosids</taxon>
        <taxon>fabids</taxon>
        <taxon>Fagales</taxon>
        <taxon>Juglandaceae</taxon>
        <taxon>Juglans</taxon>
    </lineage>
</organism>
<protein>
    <submittedName>
        <fullName evidence="7">TPS39</fullName>
    </submittedName>
</protein>
<dbReference type="FunFam" id="1.50.10.130:FF:000001">
    <property type="entry name" value="Isoprene synthase, chloroplastic"/>
    <property type="match status" value="1"/>
</dbReference>
<sequence>MALHSTLSSLPVSNFARQYFPSKTPMISHITTKNASTSITVNPCPHRCMASSTVTEISDSPVTTRRAANYQPALWKDDDILSLTSEYVGESYTRRADQLKAEVRIMFDKVVVDPLEKLELIDVLQKLGLSYHFEDEVKRTLEAIYNTIHQAGDICKKENLYAISLEFRLLRQHGYSVPQEIFNIFMNEKRKFKASLCDDPKGLLYLFEASFLSIEGETILDEARAFATKQLEEYVDQNLSTFVGHALELPLHWRMLRSEARWFIDTYRREVGMNPVLLELAELDFNMVQAVHQQDVKRESRWWKSTGLGEKLGFARDRLMVNFLWTVGQSFQPHFGYGRRMITRVNCLITTIDDIYDVYGTLDELELFTDIIVRWDVNAIDQLPYYMQISFLTLNNFVNEMAFDILKEQELNVIQYLRKVV</sequence>
<dbReference type="Gene3D" id="1.50.10.130">
    <property type="entry name" value="Terpene synthase, N-terminal domain"/>
    <property type="match status" value="1"/>
</dbReference>
<evidence type="ECO:0000256" key="2">
    <source>
        <dbReference type="ARBA" id="ARBA00022723"/>
    </source>
</evidence>
<comment type="cofactor">
    <cofactor evidence="1">
        <name>Mg(2+)</name>
        <dbReference type="ChEBI" id="CHEBI:18420"/>
    </cofactor>
</comment>
<keyword evidence="3" id="KW-0460">Magnesium</keyword>
<feature type="domain" description="Terpene synthase metal-binding" evidence="6">
    <location>
        <begin position="304"/>
        <end position="420"/>
    </location>
</feature>
<dbReference type="InterPro" id="IPR044814">
    <property type="entry name" value="Terpene_cyclase_plant_C1"/>
</dbReference>
<keyword evidence="4" id="KW-0456">Lyase</keyword>
<dbReference type="PANTHER" id="PTHR31225:SF9">
    <property type="entry name" value="TERPENE SYNTHASE 10"/>
    <property type="match status" value="1"/>
</dbReference>
<dbReference type="AlphaFoldDB" id="A0A8K1B1L3"/>
<dbReference type="GO" id="GO:0016102">
    <property type="term" value="P:diterpenoid biosynthetic process"/>
    <property type="evidence" value="ECO:0007669"/>
    <property type="project" value="InterPro"/>
</dbReference>
<dbReference type="EMBL" id="MW592964">
    <property type="protein sequence ID" value="QWQ79597.1"/>
    <property type="molecule type" value="mRNA"/>
</dbReference>
<evidence type="ECO:0000256" key="4">
    <source>
        <dbReference type="ARBA" id="ARBA00023239"/>
    </source>
</evidence>
<dbReference type="CDD" id="cd00684">
    <property type="entry name" value="Terpene_cyclase_plant_C1"/>
    <property type="match status" value="1"/>
</dbReference>
<dbReference type="InterPro" id="IPR036965">
    <property type="entry name" value="Terpene_synth_N_sf"/>
</dbReference>
<reference evidence="7" key="1">
    <citation type="submission" date="2021-02" db="EMBL/GenBank/DDBJ databases">
        <authorList>
            <person name="Yin Q.X."/>
            <person name="Jiang S.L."/>
            <person name="Li D.X."/>
            <person name="Yang R."/>
            <person name="Huang H.L."/>
            <person name="Tang Q."/>
            <person name="Wang Y."/>
            <person name="Chen Z."/>
        </authorList>
    </citation>
    <scope>NUCLEOTIDE SEQUENCE</scope>
</reference>
<accession>A0A8K1B1L3</accession>
<dbReference type="SUPFAM" id="SSF48239">
    <property type="entry name" value="Terpenoid cyclases/Protein prenyltransferases"/>
    <property type="match status" value="1"/>
</dbReference>
<dbReference type="GO" id="GO:0010333">
    <property type="term" value="F:terpene synthase activity"/>
    <property type="evidence" value="ECO:0007669"/>
    <property type="project" value="InterPro"/>
</dbReference>
<dbReference type="InterPro" id="IPR008949">
    <property type="entry name" value="Isoprenoid_synthase_dom_sf"/>
</dbReference>
<proteinExistence type="evidence at transcript level"/>
<name>A0A8K1B1L3_9ROSI</name>
<dbReference type="Pfam" id="PF01397">
    <property type="entry name" value="Terpene_synth"/>
    <property type="match status" value="1"/>
</dbReference>
<evidence type="ECO:0000259" key="6">
    <source>
        <dbReference type="Pfam" id="PF03936"/>
    </source>
</evidence>
<dbReference type="InterPro" id="IPR001906">
    <property type="entry name" value="Terpene_synth_N"/>
</dbReference>
<evidence type="ECO:0000313" key="7">
    <source>
        <dbReference type="EMBL" id="QWQ79597.1"/>
    </source>
</evidence>
<dbReference type="InterPro" id="IPR008930">
    <property type="entry name" value="Terpenoid_cyclase/PrenylTrfase"/>
</dbReference>
<dbReference type="InterPro" id="IPR050148">
    <property type="entry name" value="Terpene_synthase-like"/>
</dbReference>
<dbReference type="Gene3D" id="1.10.600.10">
    <property type="entry name" value="Farnesyl Diphosphate Synthase"/>
    <property type="match status" value="1"/>
</dbReference>
<dbReference type="InterPro" id="IPR005630">
    <property type="entry name" value="Terpene_synthase_metal-bd"/>
</dbReference>
<dbReference type="PANTHER" id="PTHR31225">
    <property type="entry name" value="OS04G0344100 PROTEIN-RELATED"/>
    <property type="match status" value="1"/>
</dbReference>
<keyword evidence="2" id="KW-0479">Metal-binding</keyword>
<dbReference type="Pfam" id="PF03936">
    <property type="entry name" value="Terpene_synth_C"/>
    <property type="match status" value="1"/>
</dbReference>
<dbReference type="SUPFAM" id="SSF48576">
    <property type="entry name" value="Terpenoid synthases"/>
    <property type="match status" value="1"/>
</dbReference>
<evidence type="ECO:0000256" key="3">
    <source>
        <dbReference type="ARBA" id="ARBA00022842"/>
    </source>
</evidence>
<evidence type="ECO:0000259" key="5">
    <source>
        <dbReference type="Pfam" id="PF01397"/>
    </source>
</evidence>
<feature type="domain" description="Terpene synthase N-terminal" evidence="5">
    <location>
        <begin position="75"/>
        <end position="240"/>
    </location>
</feature>
<evidence type="ECO:0000256" key="1">
    <source>
        <dbReference type="ARBA" id="ARBA00001946"/>
    </source>
</evidence>